<dbReference type="PROSITE" id="PS51670">
    <property type="entry name" value="SHKT"/>
    <property type="match status" value="2"/>
</dbReference>
<feature type="domain" description="ShKT" evidence="3">
    <location>
        <begin position="122"/>
        <end position="157"/>
    </location>
</feature>
<dbReference type="GeneID" id="9940145"/>
<evidence type="ECO:0000256" key="2">
    <source>
        <dbReference type="SAM" id="SignalP"/>
    </source>
</evidence>
<accession>A0A1S0U609</accession>
<reference evidence="4 5" key="1">
    <citation type="submission" date="2012-04" db="EMBL/GenBank/DDBJ databases">
        <title>The Genome Sequence of Loa loa.</title>
        <authorList>
            <consortium name="The Broad Institute Genome Sequencing Platform"/>
            <consortium name="Broad Institute Genome Sequencing Center for Infectious Disease"/>
            <person name="Nutman T.B."/>
            <person name="Fink D.L."/>
            <person name="Russ C."/>
            <person name="Young S."/>
            <person name="Zeng Q."/>
            <person name="Gargeya S."/>
            <person name="Alvarado L."/>
            <person name="Berlin A."/>
            <person name="Chapman S.B."/>
            <person name="Chen Z."/>
            <person name="Freedman E."/>
            <person name="Gellesch M."/>
            <person name="Goldberg J."/>
            <person name="Griggs A."/>
            <person name="Gujja S."/>
            <person name="Heilman E.R."/>
            <person name="Heiman D."/>
            <person name="Howarth C."/>
            <person name="Mehta T."/>
            <person name="Neiman D."/>
            <person name="Pearson M."/>
            <person name="Roberts A."/>
            <person name="Saif S."/>
            <person name="Shea T."/>
            <person name="Shenoy N."/>
            <person name="Sisk P."/>
            <person name="Stolte C."/>
            <person name="Sykes S."/>
            <person name="White J."/>
            <person name="Yandava C."/>
            <person name="Haas B."/>
            <person name="Henn M.R."/>
            <person name="Nusbaum C."/>
            <person name="Birren B."/>
        </authorList>
    </citation>
    <scope>NUCLEOTIDE SEQUENCE [LARGE SCALE GENOMIC DNA]</scope>
</reference>
<dbReference type="WBParaSite" id="EN70_10706">
    <property type="protein sequence ID" value="EN70_10706"/>
    <property type="gene ID" value="EN70_10706"/>
</dbReference>
<proteinExistence type="predicted"/>
<organism evidence="5 6">
    <name type="scientific">Loa loa</name>
    <name type="common">Eye worm</name>
    <name type="synonym">Filaria loa</name>
    <dbReference type="NCBI Taxonomy" id="7209"/>
    <lineage>
        <taxon>Eukaryota</taxon>
        <taxon>Metazoa</taxon>
        <taxon>Ecdysozoa</taxon>
        <taxon>Nematoda</taxon>
        <taxon>Chromadorea</taxon>
        <taxon>Rhabditida</taxon>
        <taxon>Spirurina</taxon>
        <taxon>Spiruromorpha</taxon>
        <taxon>Filarioidea</taxon>
        <taxon>Onchocercidae</taxon>
        <taxon>Loa</taxon>
    </lineage>
</organism>
<dbReference type="RefSeq" id="XP_003138344.1">
    <property type="nucleotide sequence ID" value="XM_003138296.1"/>
</dbReference>
<dbReference type="KEGG" id="loa:LOAG_02759"/>
<protein>
    <submittedName>
        <fullName evidence="4 6">ShTK domain-containing protein</fullName>
    </submittedName>
</protein>
<dbReference type="Pfam" id="PF01549">
    <property type="entry name" value="ShK"/>
    <property type="match status" value="5"/>
</dbReference>
<evidence type="ECO:0000313" key="6">
    <source>
        <dbReference type="WBParaSite" id="EN70_10706"/>
    </source>
</evidence>
<evidence type="ECO:0000259" key="3">
    <source>
        <dbReference type="PROSITE" id="PS51670"/>
    </source>
</evidence>
<dbReference type="CTD" id="9940145"/>
<feature type="chain" id="PRO_5010308020" evidence="2">
    <location>
        <begin position="19"/>
        <end position="272"/>
    </location>
</feature>
<evidence type="ECO:0000313" key="5">
    <source>
        <dbReference type="Proteomes" id="UP000095285"/>
    </source>
</evidence>
<dbReference type="PANTHER" id="PTHR21724">
    <property type="entry name" value="SHKT DOMAIN-CONTAINING PROTEIN"/>
    <property type="match status" value="1"/>
</dbReference>
<sequence>MIKFVIVVPFGLFLLASTWNDWDRVPFEFRYEHRPDWCVDEDPLCSTFKSWCISANKTRENYMKKACRRTCYMCYEGMNNTKTCYDKEDNCATREIECFSEATAKRMYHLCPETCGFCNNVCADLATNCAELTDYCMFSYWHQAVMQSRCRLTCSFCRVYNRENFEPVDCSDNLSYCRYRRNLCERIEHQREMRIDCPYTCNFCDLIETEADIPTECNDAELDCSRRKHLCYVEGRHSYYMWRNCKRTCGYCPEYNFINTTTDDAYDPYYYY</sequence>
<dbReference type="Gene3D" id="1.10.10.1940">
    <property type="match status" value="2"/>
</dbReference>
<dbReference type="InterPro" id="IPR003582">
    <property type="entry name" value="ShKT_dom"/>
</dbReference>
<dbReference type="OMA" id="KTRENYM"/>
<dbReference type="SMART" id="SM00254">
    <property type="entry name" value="ShKT"/>
    <property type="match status" value="5"/>
</dbReference>
<dbReference type="PANTHER" id="PTHR21724:SF109">
    <property type="entry name" value="SHKT DOMAIN-CONTAINING PROTEIN"/>
    <property type="match status" value="1"/>
</dbReference>
<dbReference type="AlphaFoldDB" id="A0A1I7V7F4"/>
<dbReference type="STRING" id="7209.A0A1I7V7F4"/>
<keyword evidence="5" id="KW-1185">Reference proteome</keyword>
<dbReference type="Proteomes" id="UP000095285">
    <property type="component" value="Unassembled WGS sequence"/>
</dbReference>
<accession>A0A1I7V7F4</accession>
<feature type="signal peptide" evidence="2">
    <location>
        <begin position="1"/>
        <end position="18"/>
    </location>
</feature>
<evidence type="ECO:0000313" key="4">
    <source>
        <dbReference type="EMBL" id="EFO25732.1"/>
    </source>
</evidence>
<keyword evidence="2" id="KW-0732">Signal</keyword>
<name>A0A1I7V7F4_LOALO</name>
<comment type="caution">
    <text evidence="1">Lacks conserved residue(s) required for the propagation of feature annotation.</text>
</comment>
<dbReference type="InParanoid" id="A0A1I7V7F4"/>
<reference evidence="6" key="2">
    <citation type="submission" date="2016-11" db="UniProtKB">
        <authorList>
            <consortium name="WormBaseParasite"/>
        </authorList>
    </citation>
    <scope>IDENTIFICATION</scope>
</reference>
<feature type="disulfide bond" evidence="1">
    <location>
        <begin position="170"/>
        <end position="204"/>
    </location>
</feature>
<keyword evidence="1" id="KW-1015">Disulfide bond</keyword>
<dbReference type="Gene3D" id="1.10.10.1870">
    <property type="entry name" value="ShTK domain-like"/>
    <property type="match status" value="1"/>
</dbReference>
<dbReference type="OrthoDB" id="5774555at2759"/>
<feature type="domain" description="ShKT" evidence="3">
    <location>
        <begin position="170"/>
        <end position="204"/>
    </location>
</feature>
<dbReference type="EMBL" id="JH712106">
    <property type="protein sequence ID" value="EFO25732.1"/>
    <property type="molecule type" value="Genomic_DNA"/>
</dbReference>
<evidence type="ECO:0000256" key="1">
    <source>
        <dbReference type="PROSITE-ProRule" id="PRU01005"/>
    </source>
</evidence>
<gene>
    <name evidence="4 6" type="ORF">LOAG_02759</name>
</gene>